<protein>
    <recommendedName>
        <fullName evidence="4">Lipoprotein</fullName>
    </recommendedName>
</protein>
<gene>
    <name evidence="2" type="ORF">FHW23_001177</name>
</gene>
<dbReference type="PROSITE" id="PS51257">
    <property type="entry name" value="PROKAR_LIPOPROTEIN"/>
    <property type="match status" value="1"/>
</dbReference>
<evidence type="ECO:0000256" key="1">
    <source>
        <dbReference type="SAM" id="SignalP"/>
    </source>
</evidence>
<dbReference type="RefSeq" id="WP_182515531.1">
    <property type="nucleotide sequence ID" value="NZ_JACGXP010000002.1"/>
</dbReference>
<feature type="chain" id="PRO_5043531508" description="Lipoprotein" evidence="1">
    <location>
        <begin position="19"/>
        <end position="127"/>
    </location>
</feature>
<feature type="signal peptide" evidence="1">
    <location>
        <begin position="1"/>
        <end position="18"/>
    </location>
</feature>
<dbReference type="Proteomes" id="UP000590225">
    <property type="component" value="Unassembled WGS sequence"/>
</dbReference>
<comment type="caution">
    <text evidence="2">The sequence shown here is derived from an EMBL/GenBank/DDBJ whole genome shotgun (WGS) entry which is preliminary data.</text>
</comment>
<name>A0AAW3T3X6_9MICO</name>
<accession>A0AAW3T3X6</accession>
<evidence type="ECO:0008006" key="4">
    <source>
        <dbReference type="Google" id="ProtNLM"/>
    </source>
</evidence>
<reference evidence="2 3" key="1">
    <citation type="submission" date="2020-07" db="EMBL/GenBank/DDBJ databases">
        <title>Above-ground endophytic microbial communities from plants in different locations in the United States.</title>
        <authorList>
            <person name="Frank C."/>
        </authorList>
    </citation>
    <scope>NUCLEOTIDE SEQUENCE [LARGE SCALE GENOMIC DNA]</scope>
    <source>
        <strain evidence="2 3">WPL5_2</strain>
    </source>
</reference>
<dbReference type="AlphaFoldDB" id="A0AAW3T3X6"/>
<sequence>MRALAVFLAFVALPGMLAGCAMHPDAAPSELIGKSVAGAAKEVPSGRSYAWYDLSQEVLHKEGSLIGGDDPDGAGGVIIAVCANANTLGKSSKITAGAIPKSDYHGPIRRKAEAGEYRTLLPECQPQ</sequence>
<evidence type="ECO:0000313" key="2">
    <source>
        <dbReference type="EMBL" id="MBA8989931.1"/>
    </source>
</evidence>
<keyword evidence="1" id="KW-0732">Signal</keyword>
<dbReference type="EMBL" id="JACGXP010000002">
    <property type="protein sequence ID" value="MBA8989931.1"/>
    <property type="molecule type" value="Genomic_DNA"/>
</dbReference>
<proteinExistence type="predicted"/>
<organism evidence="2 3">
    <name type="scientific">Curtobacterium pusillum</name>
    <dbReference type="NCBI Taxonomy" id="69373"/>
    <lineage>
        <taxon>Bacteria</taxon>
        <taxon>Bacillati</taxon>
        <taxon>Actinomycetota</taxon>
        <taxon>Actinomycetes</taxon>
        <taxon>Micrococcales</taxon>
        <taxon>Microbacteriaceae</taxon>
        <taxon>Curtobacterium</taxon>
    </lineage>
</organism>
<evidence type="ECO:0000313" key="3">
    <source>
        <dbReference type="Proteomes" id="UP000590225"/>
    </source>
</evidence>